<keyword evidence="5" id="KW-1185">Reference proteome</keyword>
<feature type="compositionally biased region" description="Basic and acidic residues" evidence="2">
    <location>
        <begin position="343"/>
        <end position="355"/>
    </location>
</feature>
<dbReference type="PANTHER" id="PTHR31286:SF167">
    <property type="entry name" value="OS09G0268800 PROTEIN"/>
    <property type="match status" value="1"/>
</dbReference>
<feature type="region of interest" description="Disordered" evidence="2">
    <location>
        <begin position="326"/>
        <end position="358"/>
    </location>
</feature>
<protein>
    <recommendedName>
        <fullName evidence="3">CCHC-type domain-containing protein</fullName>
    </recommendedName>
</protein>
<dbReference type="SMART" id="SM00343">
    <property type="entry name" value="ZnF_C2HC"/>
    <property type="match status" value="1"/>
</dbReference>
<dbReference type="Pfam" id="PF14392">
    <property type="entry name" value="zf-CCHC_4"/>
    <property type="match status" value="1"/>
</dbReference>
<keyword evidence="1" id="KW-0862">Zinc</keyword>
<evidence type="ECO:0000313" key="5">
    <source>
        <dbReference type="Proteomes" id="UP001632038"/>
    </source>
</evidence>
<dbReference type="PANTHER" id="PTHR31286">
    <property type="entry name" value="GLYCINE-RICH CELL WALL STRUCTURAL PROTEIN 1.8-LIKE"/>
    <property type="match status" value="1"/>
</dbReference>
<evidence type="ECO:0000313" key="4">
    <source>
        <dbReference type="EMBL" id="KAL3634161.1"/>
    </source>
</evidence>
<dbReference type="SUPFAM" id="SSF57756">
    <property type="entry name" value="Retrovirus zinc finger-like domains"/>
    <property type="match status" value="1"/>
</dbReference>
<feature type="compositionally biased region" description="Low complexity" evidence="2">
    <location>
        <begin position="326"/>
        <end position="338"/>
    </location>
</feature>
<dbReference type="InterPro" id="IPR036875">
    <property type="entry name" value="Znf_CCHC_sf"/>
</dbReference>
<dbReference type="EMBL" id="JAVIJP010000028">
    <property type="protein sequence ID" value="KAL3634161.1"/>
    <property type="molecule type" value="Genomic_DNA"/>
</dbReference>
<comment type="caution">
    <text evidence="4">The sequence shown here is derived from an EMBL/GenBank/DDBJ whole genome shotgun (WGS) entry which is preliminary data.</text>
</comment>
<dbReference type="InterPro" id="IPR040256">
    <property type="entry name" value="At4g02000-like"/>
</dbReference>
<dbReference type="InterPro" id="IPR001878">
    <property type="entry name" value="Znf_CCHC"/>
</dbReference>
<dbReference type="InterPro" id="IPR036691">
    <property type="entry name" value="Endo/exonu/phosph_ase_sf"/>
</dbReference>
<keyword evidence="1" id="KW-0479">Metal-binding</keyword>
<evidence type="ECO:0000256" key="1">
    <source>
        <dbReference type="PROSITE-ProRule" id="PRU00047"/>
    </source>
</evidence>
<name>A0ABD3CVY2_9LAMI</name>
<feature type="region of interest" description="Disordered" evidence="2">
    <location>
        <begin position="458"/>
        <end position="477"/>
    </location>
</feature>
<dbReference type="PROSITE" id="PS50158">
    <property type="entry name" value="ZF_CCHC"/>
    <property type="match status" value="1"/>
</dbReference>
<dbReference type="Proteomes" id="UP001632038">
    <property type="component" value="Unassembled WGS sequence"/>
</dbReference>
<dbReference type="Gene3D" id="3.60.10.10">
    <property type="entry name" value="Endonuclease/exonuclease/phosphatase"/>
    <property type="match status" value="1"/>
</dbReference>
<feature type="compositionally biased region" description="Basic and acidic residues" evidence="2">
    <location>
        <begin position="230"/>
        <end position="243"/>
    </location>
</feature>
<reference evidence="5" key="1">
    <citation type="journal article" date="2024" name="IScience">
        <title>Strigolactones Initiate the Formation of Haustorium-like Structures in Castilleja.</title>
        <authorList>
            <person name="Buerger M."/>
            <person name="Peterson D."/>
            <person name="Chory J."/>
        </authorList>
    </citation>
    <scope>NUCLEOTIDE SEQUENCE [LARGE SCALE GENOMIC DNA]</scope>
</reference>
<evidence type="ECO:0000256" key="2">
    <source>
        <dbReference type="SAM" id="MobiDB-lite"/>
    </source>
</evidence>
<feature type="domain" description="CCHC-type" evidence="3">
    <location>
        <begin position="155"/>
        <end position="170"/>
    </location>
</feature>
<feature type="region of interest" description="Disordered" evidence="2">
    <location>
        <begin position="229"/>
        <end position="248"/>
    </location>
</feature>
<dbReference type="SUPFAM" id="SSF56219">
    <property type="entry name" value="DNase I-like"/>
    <property type="match status" value="1"/>
</dbReference>
<dbReference type="GO" id="GO:0008270">
    <property type="term" value="F:zinc ion binding"/>
    <property type="evidence" value="ECO:0007669"/>
    <property type="project" value="UniProtKB-KW"/>
</dbReference>
<dbReference type="InterPro" id="IPR025836">
    <property type="entry name" value="Zn_knuckle_CX2CX4HX4C"/>
</dbReference>
<organism evidence="4 5">
    <name type="scientific">Castilleja foliolosa</name>
    <dbReference type="NCBI Taxonomy" id="1961234"/>
    <lineage>
        <taxon>Eukaryota</taxon>
        <taxon>Viridiplantae</taxon>
        <taxon>Streptophyta</taxon>
        <taxon>Embryophyta</taxon>
        <taxon>Tracheophyta</taxon>
        <taxon>Spermatophyta</taxon>
        <taxon>Magnoliopsida</taxon>
        <taxon>eudicotyledons</taxon>
        <taxon>Gunneridae</taxon>
        <taxon>Pentapetalae</taxon>
        <taxon>asterids</taxon>
        <taxon>lamiids</taxon>
        <taxon>Lamiales</taxon>
        <taxon>Orobanchaceae</taxon>
        <taxon>Pedicularideae</taxon>
        <taxon>Castillejinae</taxon>
        <taxon>Castilleja</taxon>
    </lineage>
</organism>
<dbReference type="AlphaFoldDB" id="A0ABD3CVY2"/>
<dbReference type="Gene3D" id="4.10.60.10">
    <property type="entry name" value="Zinc finger, CCHC-type"/>
    <property type="match status" value="1"/>
</dbReference>
<sequence length="627" mass="70510">MNAFKTTITKAWNIPGNVTTNLLQENTMVFVFNEKDKAKVLNSTWTFRDHQVLIVEWPEEKALHEIEMTKIRFWIHVFGIPAAWIDQEMAENVGNFAGKFVKADLGTLGHKWRKSLRIQIDVDILKPLTTLMLIGHNGRKKILLEIRYERLTDVCYKCGKIGHKSINCPDNMEGSDESNPNPKYGPWMKAENSHIQNPKYQVHIPTSEREVVAAEEGTIVSATHVTTVDGGDKSRAAENESKSKAAGTAREIATVSSDKMEICQQIPLETMTNGCDEGMEMIKADEADLAEKDVPREATCAIVSTNPPHDKTVQEKLSGPIDKIGPAIIQPNNNANNGHGIKRKEMEQGKMELDPRSNPTLAMKDKYLESGLRSLLPENKSPTLNPNIHLSKKLKIEPPIFPEKQEIVRGNDDYGDQYDDWDGSKVDRLKADEKSRHIYAINRENIDRPKLQKIDGTARSYNKSTERSNKINGPEGSGNFIPPLGSAGGLILAWKDVVVLSTNVLHQSHFHCFITYPPLTTWKFTAAYVPCNYVKKAQFWDSMADLDNNDNLPWLIMGDFNAIVSQDEKLGGLPFTSSSYHHLSNDLNNLGLIDLGYVGYPYTWDNKRVGVNNIKQRLDVTPQSHIE</sequence>
<accession>A0ABD3CVY2</accession>
<evidence type="ECO:0000259" key="3">
    <source>
        <dbReference type="PROSITE" id="PS50158"/>
    </source>
</evidence>
<gene>
    <name evidence="4" type="ORF">CASFOL_021215</name>
</gene>
<keyword evidence="1" id="KW-0863">Zinc-finger</keyword>
<proteinExistence type="predicted"/>